<dbReference type="GO" id="GO:0016020">
    <property type="term" value="C:membrane"/>
    <property type="evidence" value="ECO:0007669"/>
    <property type="project" value="InterPro"/>
</dbReference>
<comment type="caution">
    <text evidence="3">The sequence shown here is derived from an EMBL/GenBank/DDBJ whole genome shotgun (WGS) entry which is preliminary data.</text>
</comment>
<dbReference type="Gene3D" id="3.90.70.10">
    <property type="entry name" value="Cysteine proteinases"/>
    <property type="match status" value="1"/>
</dbReference>
<evidence type="ECO:0000313" key="3">
    <source>
        <dbReference type="EMBL" id="GJG59282.1"/>
    </source>
</evidence>
<reference evidence="3" key="1">
    <citation type="journal article" date="2022" name="Int. J. Syst. Evol. Microbiol.">
        <title>Prevotella lacticifex sp. nov., isolated from the rumen of cows.</title>
        <authorList>
            <person name="Shinkai T."/>
            <person name="Ikeyama N."/>
            <person name="Kumagai M."/>
            <person name="Ohmori H."/>
            <person name="Sakamoto M."/>
            <person name="Ohkuma M."/>
            <person name="Mitsumori M."/>
        </authorList>
    </citation>
    <scope>NUCLEOTIDE SEQUENCE</scope>
    <source>
        <strain evidence="3">R5076</strain>
    </source>
</reference>
<name>A0A9R1CB35_9BACT</name>
<evidence type="ECO:0000259" key="2">
    <source>
        <dbReference type="PROSITE" id="PS50990"/>
    </source>
</evidence>
<sequence>MDCGAACLAMICDYYGKQYKLDYIRDLCSVSNEGVSMYGISMAAGKIGFWSKGVQLTMTELCQNDLLPCIVYWNQNHFVVLYKVKKTSIGFVYYIANPATGLRVKYKESEFGRSFLNSVNKFGDETGIVLFLSPTKDFYSESEEEKKDIRANNNQKKALYLYSYLNPYKRHFLAQGDFSVDAPCTRLTKYRETAEHEEGKVTDPMHLSTQSLNL</sequence>
<evidence type="ECO:0000313" key="4">
    <source>
        <dbReference type="Proteomes" id="UP000825483"/>
    </source>
</evidence>
<feature type="compositionally biased region" description="Basic and acidic residues" evidence="1">
    <location>
        <begin position="194"/>
        <end position="203"/>
    </location>
</feature>
<evidence type="ECO:0000256" key="1">
    <source>
        <dbReference type="SAM" id="MobiDB-lite"/>
    </source>
</evidence>
<feature type="region of interest" description="Disordered" evidence="1">
    <location>
        <begin position="194"/>
        <end position="214"/>
    </location>
</feature>
<dbReference type="CDD" id="cd02418">
    <property type="entry name" value="Peptidase_C39B"/>
    <property type="match status" value="1"/>
</dbReference>
<keyword evidence="4" id="KW-1185">Reference proteome</keyword>
<dbReference type="GO" id="GO:0006508">
    <property type="term" value="P:proteolysis"/>
    <property type="evidence" value="ECO:0007669"/>
    <property type="project" value="InterPro"/>
</dbReference>
<dbReference type="GO" id="GO:0005524">
    <property type="term" value="F:ATP binding"/>
    <property type="evidence" value="ECO:0007669"/>
    <property type="project" value="InterPro"/>
</dbReference>
<dbReference type="GO" id="GO:0008233">
    <property type="term" value="F:peptidase activity"/>
    <property type="evidence" value="ECO:0007669"/>
    <property type="project" value="InterPro"/>
</dbReference>
<protein>
    <recommendedName>
        <fullName evidence="2">Peptidase C39 domain-containing protein</fullName>
    </recommendedName>
</protein>
<feature type="domain" description="Peptidase C39" evidence="2">
    <location>
        <begin position="1"/>
        <end position="122"/>
    </location>
</feature>
<dbReference type="PROSITE" id="PS50990">
    <property type="entry name" value="PEPTIDASE_C39"/>
    <property type="match status" value="1"/>
</dbReference>
<gene>
    <name evidence="3" type="ORF">PRLR5076_21330</name>
</gene>
<dbReference type="InterPro" id="IPR005074">
    <property type="entry name" value="Peptidase_C39"/>
</dbReference>
<dbReference type="Proteomes" id="UP000825483">
    <property type="component" value="Unassembled WGS sequence"/>
</dbReference>
<accession>A0A9R1CB35</accession>
<dbReference type="EMBL" id="BPUB01000002">
    <property type="protein sequence ID" value="GJG59282.1"/>
    <property type="molecule type" value="Genomic_DNA"/>
</dbReference>
<dbReference type="Pfam" id="PF03412">
    <property type="entry name" value="Peptidase_C39"/>
    <property type="match status" value="1"/>
</dbReference>
<dbReference type="AlphaFoldDB" id="A0A9R1CB35"/>
<proteinExistence type="predicted"/>
<organism evidence="3 4">
    <name type="scientific">Prevotella lacticifex</name>
    <dbReference type="NCBI Taxonomy" id="2854755"/>
    <lineage>
        <taxon>Bacteria</taxon>
        <taxon>Pseudomonadati</taxon>
        <taxon>Bacteroidota</taxon>
        <taxon>Bacteroidia</taxon>
        <taxon>Bacteroidales</taxon>
        <taxon>Prevotellaceae</taxon>
        <taxon>Prevotella</taxon>
    </lineage>
</organism>